<evidence type="ECO:0008006" key="4">
    <source>
        <dbReference type="Google" id="ProtNLM"/>
    </source>
</evidence>
<name>A0ABR0EN73_ZASCE</name>
<evidence type="ECO:0000313" key="3">
    <source>
        <dbReference type="Proteomes" id="UP001305779"/>
    </source>
</evidence>
<keyword evidence="1" id="KW-0732">Signal</keyword>
<evidence type="ECO:0000256" key="1">
    <source>
        <dbReference type="SAM" id="SignalP"/>
    </source>
</evidence>
<protein>
    <recommendedName>
        <fullName evidence="4">Secreted protein</fullName>
    </recommendedName>
</protein>
<gene>
    <name evidence="2" type="ORF">PRZ48_006046</name>
</gene>
<reference evidence="2 3" key="1">
    <citation type="journal article" date="2023" name="G3 (Bethesda)">
        <title>A chromosome-level genome assembly of Zasmidium syzygii isolated from banana leaves.</title>
        <authorList>
            <person name="van Westerhoven A.C."/>
            <person name="Mehrabi R."/>
            <person name="Talebi R."/>
            <person name="Steentjes M.B.F."/>
            <person name="Corcolon B."/>
            <person name="Chong P.A."/>
            <person name="Kema G.H.J."/>
            <person name="Seidl M.F."/>
        </authorList>
    </citation>
    <scope>NUCLEOTIDE SEQUENCE [LARGE SCALE GENOMIC DNA]</scope>
    <source>
        <strain evidence="2 3">P124</strain>
    </source>
</reference>
<dbReference type="EMBL" id="JAXOVC010000004">
    <property type="protein sequence ID" value="KAK4502620.1"/>
    <property type="molecule type" value="Genomic_DNA"/>
</dbReference>
<evidence type="ECO:0000313" key="2">
    <source>
        <dbReference type="EMBL" id="KAK4502620.1"/>
    </source>
</evidence>
<accession>A0ABR0EN73</accession>
<sequence length="160" mass="17537">MLPSAHFFFALVAAIFVPLALSQDWAVTFYTGENCDADASYNYTTYSGDNVNSWCRIAGDAGDNCEWHINNGADTEGCTSPMQPQPKSLRFPKKTACTIGDTMPQIVGDTFSCSLKQALHGDKSDVCVKIADLHLEGEWVTFVCYDTCQRFVGEKPPECG</sequence>
<keyword evidence="3" id="KW-1185">Reference proteome</keyword>
<feature type="chain" id="PRO_5045757478" description="Secreted protein" evidence="1">
    <location>
        <begin position="23"/>
        <end position="160"/>
    </location>
</feature>
<dbReference type="Proteomes" id="UP001305779">
    <property type="component" value="Unassembled WGS sequence"/>
</dbReference>
<feature type="signal peptide" evidence="1">
    <location>
        <begin position="1"/>
        <end position="22"/>
    </location>
</feature>
<organism evidence="2 3">
    <name type="scientific">Zasmidium cellare</name>
    <name type="common">Wine cellar mold</name>
    <name type="synonym">Racodium cellare</name>
    <dbReference type="NCBI Taxonomy" id="395010"/>
    <lineage>
        <taxon>Eukaryota</taxon>
        <taxon>Fungi</taxon>
        <taxon>Dikarya</taxon>
        <taxon>Ascomycota</taxon>
        <taxon>Pezizomycotina</taxon>
        <taxon>Dothideomycetes</taxon>
        <taxon>Dothideomycetidae</taxon>
        <taxon>Mycosphaerellales</taxon>
        <taxon>Mycosphaerellaceae</taxon>
        <taxon>Zasmidium</taxon>
    </lineage>
</organism>
<proteinExistence type="predicted"/>
<comment type="caution">
    <text evidence="2">The sequence shown here is derived from an EMBL/GenBank/DDBJ whole genome shotgun (WGS) entry which is preliminary data.</text>
</comment>